<keyword evidence="2" id="KW-0489">Methyltransferase</keyword>
<dbReference type="SUPFAM" id="SSF53335">
    <property type="entry name" value="S-adenosyl-L-methionine-dependent methyltransferases"/>
    <property type="match status" value="1"/>
</dbReference>
<dbReference type="Pfam" id="PF13649">
    <property type="entry name" value="Methyltransf_25"/>
    <property type="match status" value="1"/>
</dbReference>
<dbReference type="CDD" id="cd02440">
    <property type="entry name" value="AdoMet_MTases"/>
    <property type="match status" value="1"/>
</dbReference>
<protein>
    <submittedName>
        <fullName evidence="2">Class I SAM-dependent methyltransferase</fullName>
    </submittedName>
</protein>
<dbReference type="AlphaFoldDB" id="A0AA41X945"/>
<evidence type="ECO:0000313" key="2">
    <source>
        <dbReference type="EMBL" id="MCP8969155.1"/>
    </source>
</evidence>
<dbReference type="InterPro" id="IPR029063">
    <property type="entry name" value="SAM-dependent_MTases_sf"/>
</dbReference>
<dbReference type="Proteomes" id="UP001156102">
    <property type="component" value="Unassembled WGS sequence"/>
</dbReference>
<sequence>MASYSYLDLLALLGVGSAHPGGFGLTKELLQQLSPVPGSEVLDAGCGTGRTAIYLADAYGCRVTGIDQNQLMLEKAGKRALREGVALQLVQGDLEQLPFADGSFALALSESVLAFTDIQQSLQELHRVLRPGARLAVIEMAVERSLAPAETAEISAVYGAKRYMTEQDWRESFRLAGFTSVQTVGGGTILASMQQYQELPDWDLSPHIHPAVYNVWAQHEDIIRKYQQLLGHRVFICSK</sequence>
<dbReference type="EMBL" id="JANCLT010000005">
    <property type="protein sequence ID" value="MCP8969155.1"/>
    <property type="molecule type" value="Genomic_DNA"/>
</dbReference>
<dbReference type="GO" id="GO:0032259">
    <property type="term" value="P:methylation"/>
    <property type="evidence" value="ECO:0007669"/>
    <property type="project" value="UniProtKB-KW"/>
</dbReference>
<name>A0AA41X945_9BACI</name>
<proteinExistence type="predicted"/>
<dbReference type="Gene3D" id="3.40.50.150">
    <property type="entry name" value="Vaccinia Virus protein VP39"/>
    <property type="match status" value="1"/>
</dbReference>
<dbReference type="RefSeq" id="WP_254759068.1">
    <property type="nucleotide sequence ID" value="NZ_JANCLT010000005.1"/>
</dbReference>
<gene>
    <name evidence="2" type="ORF">NK662_11445</name>
</gene>
<accession>A0AA41X945</accession>
<feature type="domain" description="Methyltransferase" evidence="1">
    <location>
        <begin position="41"/>
        <end position="132"/>
    </location>
</feature>
<evidence type="ECO:0000259" key="1">
    <source>
        <dbReference type="Pfam" id="PF13649"/>
    </source>
</evidence>
<reference evidence="2" key="1">
    <citation type="submission" date="2022-07" db="EMBL/GenBank/DDBJ databases">
        <authorList>
            <person name="Li W.-J."/>
            <person name="Deng Q.-Q."/>
        </authorList>
    </citation>
    <scope>NUCLEOTIDE SEQUENCE</scope>
    <source>
        <strain evidence="2">SYSU M60031</strain>
    </source>
</reference>
<keyword evidence="3" id="KW-1185">Reference proteome</keyword>
<evidence type="ECO:0000313" key="3">
    <source>
        <dbReference type="Proteomes" id="UP001156102"/>
    </source>
</evidence>
<organism evidence="2 3">
    <name type="scientific">Ectobacillus ponti</name>
    <dbReference type="NCBI Taxonomy" id="2961894"/>
    <lineage>
        <taxon>Bacteria</taxon>
        <taxon>Bacillati</taxon>
        <taxon>Bacillota</taxon>
        <taxon>Bacilli</taxon>
        <taxon>Bacillales</taxon>
        <taxon>Bacillaceae</taxon>
        <taxon>Ectobacillus</taxon>
    </lineage>
</organism>
<dbReference type="PANTHER" id="PTHR43591">
    <property type="entry name" value="METHYLTRANSFERASE"/>
    <property type="match status" value="1"/>
</dbReference>
<keyword evidence="2" id="KW-0808">Transferase</keyword>
<dbReference type="GO" id="GO:0008168">
    <property type="term" value="F:methyltransferase activity"/>
    <property type="evidence" value="ECO:0007669"/>
    <property type="project" value="UniProtKB-KW"/>
</dbReference>
<dbReference type="InterPro" id="IPR041698">
    <property type="entry name" value="Methyltransf_25"/>
</dbReference>
<comment type="caution">
    <text evidence="2">The sequence shown here is derived from an EMBL/GenBank/DDBJ whole genome shotgun (WGS) entry which is preliminary data.</text>
</comment>